<evidence type="ECO:0000313" key="3">
    <source>
        <dbReference type="Proteomes" id="UP000807342"/>
    </source>
</evidence>
<dbReference type="EMBL" id="MU151190">
    <property type="protein sequence ID" value="KAF9447665.1"/>
    <property type="molecule type" value="Genomic_DNA"/>
</dbReference>
<dbReference type="Proteomes" id="UP000807342">
    <property type="component" value="Unassembled WGS sequence"/>
</dbReference>
<feature type="compositionally biased region" description="Polar residues" evidence="1">
    <location>
        <begin position="278"/>
        <end position="293"/>
    </location>
</feature>
<dbReference type="AlphaFoldDB" id="A0A9P5XDQ4"/>
<feature type="compositionally biased region" description="Basic and acidic residues" evidence="1">
    <location>
        <begin position="403"/>
        <end position="415"/>
    </location>
</feature>
<feature type="compositionally biased region" description="Basic and acidic residues" evidence="1">
    <location>
        <begin position="300"/>
        <end position="312"/>
    </location>
</feature>
<evidence type="ECO:0000256" key="1">
    <source>
        <dbReference type="SAM" id="MobiDB-lite"/>
    </source>
</evidence>
<dbReference type="OrthoDB" id="2984747at2759"/>
<feature type="compositionally biased region" description="Basic and acidic residues" evidence="1">
    <location>
        <begin position="206"/>
        <end position="216"/>
    </location>
</feature>
<protein>
    <submittedName>
        <fullName evidence="2">Uncharacterized protein</fullName>
    </submittedName>
</protein>
<organism evidence="2 3">
    <name type="scientific">Macrolepiota fuliginosa MF-IS2</name>
    <dbReference type="NCBI Taxonomy" id="1400762"/>
    <lineage>
        <taxon>Eukaryota</taxon>
        <taxon>Fungi</taxon>
        <taxon>Dikarya</taxon>
        <taxon>Basidiomycota</taxon>
        <taxon>Agaricomycotina</taxon>
        <taxon>Agaricomycetes</taxon>
        <taxon>Agaricomycetidae</taxon>
        <taxon>Agaricales</taxon>
        <taxon>Agaricineae</taxon>
        <taxon>Agaricaceae</taxon>
        <taxon>Macrolepiota</taxon>
    </lineage>
</organism>
<feature type="region of interest" description="Disordered" evidence="1">
    <location>
        <begin position="136"/>
        <end position="376"/>
    </location>
</feature>
<name>A0A9P5XDQ4_9AGAR</name>
<reference evidence="2" key="1">
    <citation type="submission" date="2020-11" db="EMBL/GenBank/DDBJ databases">
        <authorList>
            <consortium name="DOE Joint Genome Institute"/>
            <person name="Ahrendt S."/>
            <person name="Riley R."/>
            <person name="Andreopoulos W."/>
            <person name="Labutti K."/>
            <person name="Pangilinan J."/>
            <person name="Ruiz-Duenas F.J."/>
            <person name="Barrasa J.M."/>
            <person name="Sanchez-Garcia M."/>
            <person name="Camarero S."/>
            <person name="Miyauchi S."/>
            <person name="Serrano A."/>
            <person name="Linde D."/>
            <person name="Babiker R."/>
            <person name="Drula E."/>
            <person name="Ayuso-Fernandez I."/>
            <person name="Pacheco R."/>
            <person name="Padilla G."/>
            <person name="Ferreira P."/>
            <person name="Barriuso J."/>
            <person name="Kellner H."/>
            <person name="Castanera R."/>
            <person name="Alfaro M."/>
            <person name="Ramirez L."/>
            <person name="Pisabarro A.G."/>
            <person name="Kuo A."/>
            <person name="Tritt A."/>
            <person name="Lipzen A."/>
            <person name="He G."/>
            <person name="Yan M."/>
            <person name="Ng V."/>
            <person name="Cullen D."/>
            <person name="Martin F."/>
            <person name="Rosso M.-N."/>
            <person name="Henrissat B."/>
            <person name="Hibbett D."/>
            <person name="Martinez A.T."/>
            <person name="Grigoriev I.V."/>
        </authorList>
    </citation>
    <scope>NUCLEOTIDE SEQUENCE</scope>
    <source>
        <strain evidence="2">MF-IS2</strain>
    </source>
</reference>
<proteinExistence type="predicted"/>
<feature type="region of interest" description="Disordered" evidence="1">
    <location>
        <begin position="392"/>
        <end position="456"/>
    </location>
</feature>
<gene>
    <name evidence="2" type="ORF">P691DRAFT_793318</name>
</gene>
<accession>A0A9P5XDQ4</accession>
<feature type="compositionally biased region" description="Basic and acidic residues" evidence="1">
    <location>
        <begin position="333"/>
        <end position="348"/>
    </location>
</feature>
<feature type="compositionally biased region" description="Polar residues" evidence="1">
    <location>
        <begin position="136"/>
        <end position="147"/>
    </location>
</feature>
<keyword evidence="3" id="KW-1185">Reference proteome</keyword>
<sequence>MFEEICLACGKHLFDYGSAYCSDDCQGRDATSPSISSSSSALSSPHLGYANGSEVPPLMPSALGSALKNIRNRDPYSVPSSASSVAWSGIGTDDEDDNVSIAVRAECSDGSELAQDGISKQLGFAYLLKPSALQYTRRPSGTNNHSTVPHVHRRMSSSTSSSSGHVRGIPRSAPHPSHSSTEDDEAFSDLGLSSRENLDTEESDVPSEKGSDRSKPNLDAGKTKRARNRASLPACFSLLQFNSPGKKDPRSSPVSSSSGHTVAQRPSPPTPKMGLASRPSQVSGNNPPASVHTTPRGRRRAPDESSSSHRSDSSISRSRSRGRQPPTELLPRIVERDSRPRYDGREGADWSSVPGQPIRGRTTVRRNSSPPPKVLIGMEDRGRTLAAVRQAEIFDRSQSGSRNSEKPRGRARVQELDGIGFSTQAPGYGGGRSGLIGRERDRERERSLGFVGRVPL</sequence>
<comment type="caution">
    <text evidence="2">The sequence shown here is derived from an EMBL/GenBank/DDBJ whole genome shotgun (WGS) entry which is preliminary data.</text>
</comment>
<feature type="compositionally biased region" description="Basic and acidic residues" evidence="1">
    <location>
        <begin position="437"/>
        <end position="447"/>
    </location>
</feature>
<evidence type="ECO:0000313" key="2">
    <source>
        <dbReference type="EMBL" id="KAF9447665.1"/>
    </source>
</evidence>